<evidence type="ECO:0000256" key="1">
    <source>
        <dbReference type="ARBA" id="ARBA00023002"/>
    </source>
</evidence>
<dbReference type="InterPro" id="IPR046373">
    <property type="entry name" value="Acyl-CoA_Oxase/DH_mid-dom_sf"/>
</dbReference>
<evidence type="ECO:0000313" key="4">
    <source>
        <dbReference type="Proteomes" id="UP000271031"/>
    </source>
</evidence>
<dbReference type="PANTHER" id="PTHR43884">
    <property type="entry name" value="ACYL-COA DEHYDROGENASE"/>
    <property type="match status" value="1"/>
</dbReference>
<keyword evidence="1" id="KW-0560">Oxidoreductase</keyword>
<sequence length="358" mass="39834">MERLTEQMIQAIRDEALRTEKTKRLQPQVLELIYEQKWFKLFVPEELGGRMASLPEAVRIFERTSWIDGSLGWVVTIGSGGGFFVPFLPKEARESLFAAKEAVVAGSGHPSGTAYPVEGGYIVNGTWKYCSGSSYATVFTANCVIEADEPGQEPHIRAVALRPDQVTIVHDWNAVGLKATESNTMVVKDAFVPHDRTFTLVEPLAYTDEPLYRYPFIPFAQSSFAAVGVGICRRFLEEAIQLVERSSAGWQATNPQRASVVMDRIREAEGLFEKSAQAFFTQVDHSWDVHVKEGALPEGVEQEVSRQCKETARAALTCANGLLPYLGLQAMLEETPLNQAWRDLNTACQHSLLLSFED</sequence>
<dbReference type="SUPFAM" id="SSF47203">
    <property type="entry name" value="Acyl-CoA dehydrogenase C-terminal domain-like"/>
    <property type="match status" value="1"/>
</dbReference>
<gene>
    <name evidence="3" type="ORF">EDM56_04880</name>
</gene>
<proteinExistence type="predicted"/>
<dbReference type="InterPro" id="IPR037069">
    <property type="entry name" value="AcylCoA_DH/ox_N_sf"/>
</dbReference>
<dbReference type="GO" id="GO:0050660">
    <property type="term" value="F:flavin adenine dinucleotide binding"/>
    <property type="evidence" value="ECO:0007669"/>
    <property type="project" value="InterPro"/>
</dbReference>
<feature type="domain" description="Acyl-CoA dehydrogenase C-terminal" evidence="2">
    <location>
        <begin position="223"/>
        <end position="352"/>
    </location>
</feature>
<dbReference type="SUPFAM" id="SSF56645">
    <property type="entry name" value="Acyl-CoA dehydrogenase NM domain-like"/>
    <property type="match status" value="1"/>
</dbReference>
<dbReference type="Gene3D" id="1.10.540.10">
    <property type="entry name" value="Acyl-CoA dehydrogenase/oxidase, N-terminal domain"/>
    <property type="match status" value="1"/>
</dbReference>
<dbReference type="OrthoDB" id="1170793at2"/>
<organism evidence="3 4">
    <name type="scientific">Brevibacillus fluminis</name>
    <dbReference type="NCBI Taxonomy" id="511487"/>
    <lineage>
        <taxon>Bacteria</taxon>
        <taxon>Bacillati</taxon>
        <taxon>Bacillota</taxon>
        <taxon>Bacilli</taxon>
        <taxon>Bacillales</taxon>
        <taxon>Paenibacillaceae</taxon>
        <taxon>Brevibacillus</taxon>
    </lineage>
</organism>
<evidence type="ECO:0000259" key="2">
    <source>
        <dbReference type="Pfam" id="PF08028"/>
    </source>
</evidence>
<reference evidence="3 4" key="1">
    <citation type="submission" date="2018-10" db="EMBL/GenBank/DDBJ databases">
        <title>Phylogenomics of Brevibacillus.</title>
        <authorList>
            <person name="Dunlap C."/>
        </authorList>
    </citation>
    <scope>NUCLEOTIDE SEQUENCE [LARGE SCALE GENOMIC DNA]</scope>
    <source>
        <strain evidence="3 4">JCM 15716</strain>
    </source>
</reference>
<comment type="caution">
    <text evidence="3">The sequence shown here is derived from an EMBL/GenBank/DDBJ whole genome shotgun (WGS) entry which is preliminary data.</text>
</comment>
<dbReference type="AlphaFoldDB" id="A0A3M8DVJ2"/>
<dbReference type="EMBL" id="RHHQ01000005">
    <property type="protein sequence ID" value="RNB91381.1"/>
    <property type="molecule type" value="Genomic_DNA"/>
</dbReference>
<dbReference type="PANTHER" id="PTHR43884:SF12">
    <property type="entry name" value="ISOVALERYL-COA DEHYDROGENASE, MITOCHONDRIAL-RELATED"/>
    <property type="match status" value="1"/>
</dbReference>
<dbReference type="Pfam" id="PF08028">
    <property type="entry name" value="Acyl-CoA_dh_2"/>
    <property type="match status" value="1"/>
</dbReference>
<dbReference type="GO" id="GO:0006552">
    <property type="term" value="P:L-leucine catabolic process"/>
    <property type="evidence" value="ECO:0007669"/>
    <property type="project" value="TreeGrafter"/>
</dbReference>
<keyword evidence="4" id="KW-1185">Reference proteome</keyword>
<dbReference type="GO" id="GO:0008470">
    <property type="term" value="F:3-methylbutanoyl-CoA dehydrogenase activity"/>
    <property type="evidence" value="ECO:0007669"/>
    <property type="project" value="TreeGrafter"/>
</dbReference>
<dbReference type="PIRSF" id="PIRSF016578">
    <property type="entry name" value="HsaA"/>
    <property type="match status" value="1"/>
</dbReference>
<dbReference type="Gene3D" id="2.40.110.10">
    <property type="entry name" value="Butyryl-CoA Dehydrogenase, subunit A, domain 2"/>
    <property type="match status" value="1"/>
</dbReference>
<dbReference type="Gene3D" id="1.20.140.10">
    <property type="entry name" value="Butyryl-CoA Dehydrogenase, subunit A, domain 3"/>
    <property type="match status" value="1"/>
</dbReference>
<evidence type="ECO:0000313" key="3">
    <source>
        <dbReference type="EMBL" id="RNB91381.1"/>
    </source>
</evidence>
<dbReference type="InterPro" id="IPR036250">
    <property type="entry name" value="AcylCo_DH-like_C"/>
</dbReference>
<dbReference type="InterPro" id="IPR013107">
    <property type="entry name" value="Acyl-CoA_DH_C"/>
</dbReference>
<name>A0A3M8DVJ2_9BACL</name>
<dbReference type="InterPro" id="IPR009100">
    <property type="entry name" value="AcylCoA_DH/oxidase_NM_dom_sf"/>
</dbReference>
<dbReference type="RefSeq" id="WP_122916773.1">
    <property type="nucleotide sequence ID" value="NZ_RHHQ01000005.1"/>
</dbReference>
<dbReference type="Proteomes" id="UP000271031">
    <property type="component" value="Unassembled WGS sequence"/>
</dbReference>
<accession>A0A3M8DVJ2</accession>
<protein>
    <submittedName>
        <fullName evidence="3">Acyl-CoA dehydrogenase</fullName>
    </submittedName>
</protein>